<dbReference type="Proteomes" id="UP000038830">
    <property type="component" value="Unassembled WGS sequence"/>
</dbReference>
<protein>
    <submittedName>
        <fullName evidence="1">Uncharacterized protein</fullName>
    </submittedName>
</protein>
<sequence length="149" mass="16666">MDCLYMVHPNNVLTQVDSLTIPSLERRRDALKECITSDTFEDELDRRLKTSELKYIDAYLRVMKKVLSIGEKCQVDGCGEYDYDRENEILDEISDDMAELKTAEREVCQCKSECSSRKSSTVHLENAATATTAAGVATTPSATAKTTLI</sequence>
<reference evidence="2" key="1">
    <citation type="journal article" date="2015" name="J. Biotechnol.">
        <title>The structure of the Cyberlindnera jadinii genome and its relation to Candida utilis analyzed by the occurrence of single nucleotide polymorphisms.</title>
        <authorList>
            <person name="Rupp O."/>
            <person name="Brinkrolf K."/>
            <person name="Buerth C."/>
            <person name="Kunigo M."/>
            <person name="Schneider J."/>
            <person name="Jaenicke S."/>
            <person name="Goesmann A."/>
            <person name="Puehler A."/>
            <person name="Jaeger K.-E."/>
            <person name="Ernst J.F."/>
        </authorList>
    </citation>
    <scope>NUCLEOTIDE SEQUENCE [LARGE SCALE GENOMIC DNA]</scope>
    <source>
        <strain evidence="2">ATCC 18201 / CBS 1600 / BCRC 20928 / JCM 3617 / NBRC 0987 / NRRL Y-1542</strain>
    </source>
</reference>
<evidence type="ECO:0000313" key="2">
    <source>
        <dbReference type="Proteomes" id="UP000038830"/>
    </source>
</evidence>
<gene>
    <name evidence="1" type="ORF">BN1211_0465</name>
</gene>
<accession>A0A0H5BYW1</accession>
<evidence type="ECO:0000313" key="1">
    <source>
        <dbReference type="EMBL" id="CEP20566.1"/>
    </source>
</evidence>
<organism evidence="1 2">
    <name type="scientific">Cyberlindnera jadinii (strain ATCC 18201 / CBS 1600 / BCRC 20928 / JCM 3617 / NBRC 0987 / NRRL Y-1542)</name>
    <name type="common">Torula yeast</name>
    <name type="synonym">Candida utilis</name>
    <dbReference type="NCBI Taxonomy" id="983966"/>
    <lineage>
        <taxon>Eukaryota</taxon>
        <taxon>Fungi</taxon>
        <taxon>Dikarya</taxon>
        <taxon>Ascomycota</taxon>
        <taxon>Saccharomycotina</taxon>
        <taxon>Saccharomycetes</taxon>
        <taxon>Phaffomycetales</taxon>
        <taxon>Phaffomycetaceae</taxon>
        <taxon>Cyberlindnera</taxon>
    </lineage>
</organism>
<dbReference type="AlphaFoldDB" id="A0A0H5BYW1"/>
<proteinExistence type="predicted"/>
<name>A0A0H5BYW1_CYBJN</name>
<dbReference type="EMBL" id="CDQK01000001">
    <property type="protein sequence ID" value="CEP20566.1"/>
    <property type="molecule type" value="Genomic_DNA"/>
</dbReference>